<dbReference type="AlphaFoldDB" id="A0AAE3UFE2"/>
<dbReference type="SUPFAM" id="SSF49265">
    <property type="entry name" value="Fibronectin type III"/>
    <property type="match status" value="2"/>
</dbReference>
<dbReference type="RefSeq" id="WP_314510008.1">
    <property type="nucleotide sequence ID" value="NZ_JASJOU010000002.1"/>
</dbReference>
<dbReference type="CDD" id="cd00063">
    <property type="entry name" value="FN3"/>
    <property type="match status" value="1"/>
</dbReference>
<dbReference type="InterPro" id="IPR006626">
    <property type="entry name" value="PbH1"/>
</dbReference>
<keyword evidence="3" id="KW-1185">Reference proteome</keyword>
<dbReference type="InterPro" id="IPR013783">
    <property type="entry name" value="Ig-like_fold"/>
</dbReference>
<dbReference type="Gene3D" id="2.60.40.10">
    <property type="entry name" value="Immunoglobulins"/>
    <property type="match status" value="2"/>
</dbReference>
<dbReference type="SMART" id="SM00710">
    <property type="entry name" value="PbH1"/>
    <property type="match status" value="5"/>
</dbReference>
<dbReference type="PROSITE" id="PS50853">
    <property type="entry name" value="FN3"/>
    <property type="match status" value="1"/>
</dbReference>
<dbReference type="Proteomes" id="UP001232063">
    <property type="component" value="Unassembled WGS sequence"/>
</dbReference>
<dbReference type="InterPro" id="IPR012334">
    <property type="entry name" value="Pectin_lyas_fold"/>
</dbReference>
<dbReference type="InterPro" id="IPR011050">
    <property type="entry name" value="Pectin_lyase_fold/virulence"/>
</dbReference>
<name>A0AAE3UFE2_9BACT</name>
<dbReference type="InterPro" id="IPR003961">
    <property type="entry name" value="FN3_dom"/>
</dbReference>
<dbReference type="EMBL" id="JASJOU010000002">
    <property type="protein sequence ID" value="MDJ1500478.1"/>
    <property type="molecule type" value="Genomic_DNA"/>
</dbReference>
<feature type="domain" description="Fibronectin type-III" evidence="1">
    <location>
        <begin position="22"/>
        <end position="119"/>
    </location>
</feature>
<dbReference type="Gene3D" id="2.160.20.10">
    <property type="entry name" value="Single-stranded right-handed beta-helix, Pectin lyase-like"/>
    <property type="match status" value="1"/>
</dbReference>
<evidence type="ECO:0000313" key="2">
    <source>
        <dbReference type="EMBL" id="MDJ1500478.1"/>
    </source>
</evidence>
<evidence type="ECO:0000259" key="1">
    <source>
        <dbReference type="PROSITE" id="PS50853"/>
    </source>
</evidence>
<dbReference type="SUPFAM" id="SSF51126">
    <property type="entry name" value="Pectin lyase-like"/>
    <property type="match status" value="1"/>
</dbReference>
<reference evidence="2" key="1">
    <citation type="submission" date="2023-05" db="EMBL/GenBank/DDBJ databases">
        <authorList>
            <person name="Zhang X."/>
        </authorList>
    </citation>
    <scope>NUCLEOTIDE SEQUENCE</scope>
    <source>
        <strain evidence="2">BD1B2-1</strain>
    </source>
</reference>
<organism evidence="2 3">
    <name type="scientific">Xanthocytophaga agilis</name>
    <dbReference type="NCBI Taxonomy" id="3048010"/>
    <lineage>
        <taxon>Bacteria</taxon>
        <taxon>Pseudomonadati</taxon>
        <taxon>Bacteroidota</taxon>
        <taxon>Cytophagia</taxon>
        <taxon>Cytophagales</taxon>
        <taxon>Rhodocytophagaceae</taxon>
        <taxon>Xanthocytophaga</taxon>
    </lineage>
</organism>
<accession>A0AAE3UFE2</accession>
<comment type="caution">
    <text evidence="2">The sequence shown here is derived from an EMBL/GenBank/DDBJ whole genome shotgun (WGS) entry which is preliminary data.</text>
</comment>
<evidence type="ECO:0000313" key="3">
    <source>
        <dbReference type="Proteomes" id="UP001232063"/>
    </source>
</evidence>
<proteinExistence type="predicted"/>
<gene>
    <name evidence="2" type="ORF">QNI22_07475</name>
</gene>
<sequence length="825" mass="89251">MPSIRQIFTKLSGGSTSPTPTIPGTFSLSVTPGNGLNTVAWTESTGAAYYILEYSLTGAGGWTQLGGQLNSLGYPHTGLTNGTQYYYRVTAYNSTGNRVSSIVSGTPSGSSASFSLAALALDKQNYLSWASYSGATGYQVQRRLSGSSNWANVGSVTTQTQYTDTDAALQNGEAYEYQVVAQGVSATSNAALSTPEVGNIMDVTMPAPTGVIGWCEASKKVQLIWRNGGTRSQLTYEVQYKNNSGSYETLTTITPELSDKGIYGSTEIPSLRGVEPKKYFLHDFSSQSLTGTNYYRIRAKYDNTFVSAWSTELQVTIQGSYVDTTAANFATTYAAQTAPGTVVRILSGTLDTANDVTLKPRISILNVAGSVNYTGQQQYSWDKGFLKVNNSTLTSMNLSITGLTIDCSNYTGRAGISCNKVQGLVISNCIISRSFWQGIQLGIDARDCVIYGCTLTNAGYGPPESGDPWTGEGNSFIGAITLRGNTTNIQIFDNIVSSPVRGYGFKALIDYINTDGSGNYYNVHSQNNIFNNDFDMGNRLWLGASPQFWGEIWAAESVNWWVFANKGKNQLSLEYRNEINRSYRHSVRVEQNLLTVMYKAALEVSNHDLVITRNVLDLRNVQNCQEVFGDYNKPSSGLYTTENLLIEFNLILLGSEIPNVQTHRNLTSNCINRNNTIISPNGFPYAYYNARTNDDGSSPNHPTNLTIENNVFQCPSANNVFITKKSTDGNAGGFAPFGNGQLTVVGTCNIRGNLFNASVQLMPTTTTGVNNNFTSGVAPNLVGGSDIRQMYKPAVGGNCHNTGSKIGKKYAGSAPDRGCYELAAS</sequence>
<protein>
    <submittedName>
        <fullName evidence="2">Fibronectin type III domain-containing protein</fullName>
    </submittedName>
</protein>
<dbReference type="InterPro" id="IPR036116">
    <property type="entry name" value="FN3_sf"/>
</dbReference>